<proteinExistence type="predicted"/>
<dbReference type="EMBL" id="KN837230">
    <property type="protein sequence ID" value="KIJ32222.1"/>
    <property type="molecule type" value="Genomic_DNA"/>
</dbReference>
<protein>
    <recommendedName>
        <fullName evidence="3">Retrotransposon gag domain-containing protein</fullName>
    </recommendedName>
</protein>
<evidence type="ECO:0000313" key="2">
    <source>
        <dbReference type="Proteomes" id="UP000054279"/>
    </source>
</evidence>
<reference evidence="1 2" key="1">
    <citation type="submission" date="2014-06" db="EMBL/GenBank/DDBJ databases">
        <title>Evolutionary Origins and Diversification of the Mycorrhizal Mutualists.</title>
        <authorList>
            <consortium name="DOE Joint Genome Institute"/>
            <consortium name="Mycorrhizal Genomics Consortium"/>
            <person name="Kohler A."/>
            <person name="Kuo A."/>
            <person name="Nagy L.G."/>
            <person name="Floudas D."/>
            <person name="Copeland A."/>
            <person name="Barry K.W."/>
            <person name="Cichocki N."/>
            <person name="Veneault-Fourrey C."/>
            <person name="LaButti K."/>
            <person name="Lindquist E.A."/>
            <person name="Lipzen A."/>
            <person name="Lundell T."/>
            <person name="Morin E."/>
            <person name="Murat C."/>
            <person name="Riley R."/>
            <person name="Ohm R."/>
            <person name="Sun H."/>
            <person name="Tunlid A."/>
            <person name="Henrissat B."/>
            <person name="Grigoriev I.V."/>
            <person name="Hibbett D.S."/>
            <person name="Martin F."/>
        </authorList>
    </citation>
    <scope>NUCLEOTIDE SEQUENCE [LARGE SCALE GENOMIC DNA]</scope>
    <source>
        <strain evidence="1 2">SS14</strain>
    </source>
</reference>
<name>A0A0C9USM1_SPHS4</name>
<dbReference type="AlphaFoldDB" id="A0A0C9USM1"/>
<dbReference type="Proteomes" id="UP000054279">
    <property type="component" value="Unassembled WGS sequence"/>
</dbReference>
<keyword evidence="2" id="KW-1185">Reference proteome</keyword>
<evidence type="ECO:0000313" key="1">
    <source>
        <dbReference type="EMBL" id="KIJ32222.1"/>
    </source>
</evidence>
<organism evidence="1 2">
    <name type="scientific">Sphaerobolus stellatus (strain SS14)</name>
    <dbReference type="NCBI Taxonomy" id="990650"/>
    <lineage>
        <taxon>Eukaryota</taxon>
        <taxon>Fungi</taxon>
        <taxon>Dikarya</taxon>
        <taxon>Basidiomycota</taxon>
        <taxon>Agaricomycotina</taxon>
        <taxon>Agaricomycetes</taxon>
        <taxon>Phallomycetidae</taxon>
        <taxon>Geastrales</taxon>
        <taxon>Sphaerobolaceae</taxon>
        <taxon>Sphaerobolus</taxon>
    </lineage>
</organism>
<gene>
    <name evidence="1" type="ORF">M422DRAFT_266035</name>
</gene>
<dbReference type="OrthoDB" id="3257444at2759"/>
<dbReference type="HOGENOM" id="CLU_003921_6_1_1"/>
<sequence>TFEGYSPPDWAIFKAAIHEAFEGAFKEKRYTKQSLIQFSRARAAQAITSDTALRAYHREFQTITHYLIKEKLITDEERDRYFWFGLHDNARRLIELRLAITHPNQPRTTPYNFTEVFKAGKYVFDADSFQNSPPEGLDRPLTALQSKPQGGPIEMHTSTRLVHFPSTPTTAIQAADSIDTLVNRLKQLKVHDQDYATTYAQIQSLLPKPATVLNTAPCLFCKHPSDFHSTRRCPMALDYLQQGKISSVNNFWRWPNGERIPNHPQGIKFLVDQGQATSGPAATHQSLLFEVLPTAVVSAANAVLVEEEADDEDEIG</sequence>
<feature type="non-terminal residue" evidence="1">
    <location>
        <position position="1"/>
    </location>
</feature>
<evidence type="ECO:0008006" key="3">
    <source>
        <dbReference type="Google" id="ProtNLM"/>
    </source>
</evidence>
<accession>A0A0C9USM1</accession>